<evidence type="ECO:0000313" key="1">
    <source>
        <dbReference type="EMBL" id="GAA4392159.1"/>
    </source>
</evidence>
<name>A0ABP8JKD8_9MICO</name>
<organism evidence="1 2">
    <name type="scientific">Brevibacterium pityocampae</name>
    <dbReference type="NCBI Taxonomy" id="506594"/>
    <lineage>
        <taxon>Bacteria</taxon>
        <taxon>Bacillati</taxon>
        <taxon>Actinomycetota</taxon>
        <taxon>Actinomycetes</taxon>
        <taxon>Micrococcales</taxon>
        <taxon>Brevibacteriaceae</taxon>
        <taxon>Brevibacterium</taxon>
    </lineage>
</organism>
<dbReference type="EMBL" id="BAABGL010000015">
    <property type="protein sequence ID" value="GAA4392159.1"/>
    <property type="molecule type" value="Genomic_DNA"/>
</dbReference>
<protein>
    <submittedName>
        <fullName evidence="1">Uncharacterized protein</fullName>
    </submittedName>
</protein>
<comment type="caution">
    <text evidence="1">The sequence shown here is derived from an EMBL/GenBank/DDBJ whole genome shotgun (WGS) entry which is preliminary data.</text>
</comment>
<keyword evidence="2" id="KW-1185">Reference proteome</keyword>
<evidence type="ECO:0000313" key="2">
    <source>
        <dbReference type="Proteomes" id="UP001500642"/>
    </source>
</evidence>
<sequence>MQAEPRGSEKRDGAEDPVARTALLRVDTIVRALDTWSKITLAIIH</sequence>
<dbReference type="Proteomes" id="UP001500642">
    <property type="component" value="Unassembled WGS sequence"/>
</dbReference>
<gene>
    <name evidence="1" type="ORF">GCM10023167_20110</name>
</gene>
<reference evidence="2" key="1">
    <citation type="journal article" date="2019" name="Int. J. Syst. Evol. Microbiol.">
        <title>The Global Catalogue of Microorganisms (GCM) 10K type strain sequencing project: providing services to taxonomists for standard genome sequencing and annotation.</title>
        <authorList>
            <consortium name="The Broad Institute Genomics Platform"/>
            <consortium name="The Broad Institute Genome Sequencing Center for Infectious Disease"/>
            <person name="Wu L."/>
            <person name="Ma J."/>
        </authorList>
    </citation>
    <scope>NUCLEOTIDE SEQUENCE [LARGE SCALE GENOMIC DNA]</scope>
    <source>
        <strain evidence="2">JCM 17808</strain>
    </source>
</reference>
<proteinExistence type="predicted"/>
<accession>A0ABP8JKD8</accession>